<dbReference type="PANTHER" id="PTHR30329">
    <property type="entry name" value="STATOR ELEMENT OF FLAGELLAR MOTOR COMPLEX"/>
    <property type="match status" value="1"/>
</dbReference>
<evidence type="ECO:0000259" key="2">
    <source>
        <dbReference type="PROSITE" id="PS51123"/>
    </source>
</evidence>
<dbReference type="SUPFAM" id="SSF82171">
    <property type="entry name" value="DPP6 N-terminal domain-like"/>
    <property type="match status" value="1"/>
</dbReference>
<dbReference type="PROSITE" id="PS51123">
    <property type="entry name" value="OMPA_2"/>
    <property type="match status" value="1"/>
</dbReference>
<dbReference type="KEGG" id="aup:AsAng_0063620"/>
<dbReference type="InterPro" id="IPR011990">
    <property type="entry name" value="TPR-like_helical_dom_sf"/>
</dbReference>
<dbReference type="Pfam" id="PF00691">
    <property type="entry name" value="OmpA"/>
    <property type="match status" value="1"/>
</dbReference>
<proteinExistence type="predicted"/>
<protein>
    <submittedName>
        <fullName evidence="3">OmpA family protein</fullName>
    </submittedName>
</protein>
<dbReference type="InterPro" id="IPR006665">
    <property type="entry name" value="OmpA-like"/>
</dbReference>
<dbReference type="RefSeq" id="WP_264793650.1">
    <property type="nucleotide sequence ID" value="NZ_AP026868.1"/>
</dbReference>
<name>A0A915YM01_9BACT</name>
<keyword evidence="4" id="KW-1185">Reference proteome</keyword>
<dbReference type="SUPFAM" id="SSF48452">
    <property type="entry name" value="TPR-like"/>
    <property type="match status" value="1"/>
</dbReference>
<dbReference type="InterPro" id="IPR036737">
    <property type="entry name" value="OmpA-like_sf"/>
</dbReference>
<gene>
    <name evidence="3" type="ORF">AsAng_0063620</name>
</gene>
<dbReference type="Gene3D" id="1.25.40.10">
    <property type="entry name" value="Tetratricopeptide repeat domain"/>
    <property type="match status" value="1"/>
</dbReference>
<organism evidence="3 4">
    <name type="scientific">Aureispira anguillae</name>
    <dbReference type="NCBI Taxonomy" id="2864201"/>
    <lineage>
        <taxon>Bacteria</taxon>
        <taxon>Pseudomonadati</taxon>
        <taxon>Bacteroidota</taxon>
        <taxon>Saprospiria</taxon>
        <taxon>Saprospirales</taxon>
        <taxon>Saprospiraceae</taxon>
        <taxon>Aureispira</taxon>
    </lineage>
</organism>
<dbReference type="AlphaFoldDB" id="A0A915YM01"/>
<evidence type="ECO:0000313" key="3">
    <source>
        <dbReference type="EMBL" id="BDS15578.1"/>
    </source>
</evidence>
<geneLocation type="plasmid" evidence="3 4">
    <name>pAUEa</name>
</geneLocation>
<dbReference type="InterPro" id="IPR050330">
    <property type="entry name" value="Bact_OuterMem_StrucFunc"/>
</dbReference>
<accession>A0A915YM01</accession>
<sequence>MKHSVFIILLSFISTSAPSQINKGKKLVTKGDYVAAIEAFENDLEKYTSKPISLHELAKIYFNKRYNGYDIEKAYQYISRAIKEYDGLNKSNRKKVQGKGLSKISMSKFQSDIVIEAFNITQKANNLDASKRFLEFYTTAGKQQTENMIKIRDRLAFEKATKENTFAAYKTFFKNYEISCARYNSSLLIKAQKKLLESYISEKGWKFYPTFEEKYRDNIYVKDAKAAYALIKIIRKNSLKEYQNYTEAFPHTPFNKFAKDYMFDIIMKGSNLPDYDYFVRAYPHYEKSDKIWLRFYRLYLQEHGSSSVMEFEKSYPNYPFQKAIQAATQEAQNKRDRPLFEEAKKKEDIFLILNFIEHCPSSPFVIELEKAMYSALKKRGLFRGCRKFLQLFPNSSYYDEVLDIYYDVYVSDGELETINQFMMEHPEYKDINKQEKDLKLAEQGSMLNLVGKLNKDELQAYEQYIRAAAPKERAFIALQRLIEQAIDDKQWSIALEKVKEFAPLFGANNTKIKTLQALLSSKDIAIRKMAMGGGINSSAPEYVPLISIDNQSLFFCRLEQSAAGLQNENIYVSSFKDQEWQMATPVKGLNTDTKNEGLLGISPDKQQIIIFEGNVRNGDMRISTRTSKGWSSPVPLPNTINTSSWDADGMISSDGNALLYVSERTDVLDLKQEGDIKGFHGSNTGNRDIFVSLKNEKGEWQEPINLGDAINTPFAERTPFLHPDMKTLYFSSDGHGGLGHLDVYKTTRLDDSWKNWSTPINLGKSINTTQNDWGYRVSTDGKTAYFATSNHDGDDDIYYVELPPIYQPEIVSVVSGKIIALDGQPIDAEIVWEEIETGKEMGRLKNNATSGDFFIALPNGKRYGYFIEKEGYFPRSNYIDLSNKSEKTTINDQLQLIKIDEMIDNHISLSINNLFFKNNQFELAPASYPALNRLAQIIKKDHLTTDILGYTDNQGIPKDQVELTQNRANAIKDYLISKGCKHHKITTKGLGSIHPIGDNQTPEGRILNNRIEVQFSR</sequence>
<dbReference type="GO" id="GO:0016020">
    <property type="term" value="C:membrane"/>
    <property type="evidence" value="ECO:0007669"/>
    <property type="project" value="UniProtKB-UniRule"/>
</dbReference>
<evidence type="ECO:0000313" key="4">
    <source>
        <dbReference type="Proteomes" id="UP001060919"/>
    </source>
</evidence>
<dbReference type="InterPro" id="IPR011659">
    <property type="entry name" value="WD40"/>
</dbReference>
<dbReference type="Proteomes" id="UP001060919">
    <property type="component" value="Plasmid pAUEa"/>
</dbReference>
<reference evidence="3" key="1">
    <citation type="submission" date="2022-09" db="EMBL/GenBank/DDBJ databases">
        <title>Aureispira anguillicida sp. nov., isolated from Leptocephalus of Japanese eel Anguilla japonica.</title>
        <authorList>
            <person name="Yuasa K."/>
            <person name="Mekata T."/>
            <person name="Ikunari K."/>
        </authorList>
    </citation>
    <scope>NUCLEOTIDE SEQUENCE</scope>
    <source>
        <strain evidence="3">EL160426</strain>
        <plasmid evidence="3">pAUEa</plasmid>
    </source>
</reference>
<keyword evidence="1" id="KW-0472">Membrane</keyword>
<dbReference type="CDD" id="cd07185">
    <property type="entry name" value="OmpA_C-like"/>
    <property type="match status" value="1"/>
</dbReference>
<keyword evidence="3" id="KW-0614">Plasmid</keyword>
<dbReference type="PANTHER" id="PTHR30329:SF21">
    <property type="entry name" value="LIPOPROTEIN YIAD-RELATED"/>
    <property type="match status" value="1"/>
</dbReference>
<dbReference type="EMBL" id="AP026868">
    <property type="protein sequence ID" value="BDS15578.1"/>
    <property type="molecule type" value="Genomic_DNA"/>
</dbReference>
<feature type="domain" description="OmpA-like" evidence="2">
    <location>
        <begin position="903"/>
        <end position="1017"/>
    </location>
</feature>
<evidence type="ECO:0000256" key="1">
    <source>
        <dbReference type="PROSITE-ProRule" id="PRU00473"/>
    </source>
</evidence>
<dbReference type="Gene3D" id="3.30.1330.60">
    <property type="entry name" value="OmpA-like domain"/>
    <property type="match status" value="1"/>
</dbReference>
<dbReference type="SUPFAM" id="SSF103088">
    <property type="entry name" value="OmpA-like"/>
    <property type="match status" value="1"/>
</dbReference>
<dbReference type="Pfam" id="PF07676">
    <property type="entry name" value="PD40"/>
    <property type="match status" value="3"/>
</dbReference>